<dbReference type="GO" id="GO:0032259">
    <property type="term" value="P:methylation"/>
    <property type="evidence" value="ECO:0007669"/>
    <property type="project" value="UniProtKB-KW"/>
</dbReference>
<gene>
    <name evidence="8" type="ORF">FLM9_474</name>
</gene>
<keyword evidence="2 8" id="KW-0489">Methyltransferase</keyword>
<name>A0A171DFP6_9SYNE</name>
<feature type="domain" description="DNA methylase adenine-specific" evidence="7">
    <location>
        <begin position="37"/>
        <end position="116"/>
    </location>
</feature>
<keyword evidence="9" id="KW-1185">Reference proteome</keyword>
<comment type="catalytic activity">
    <reaction evidence="6">
        <text>a 2'-deoxyadenosine in DNA + S-adenosyl-L-methionine = an N(6)-methyl-2'-deoxyadenosine in DNA + S-adenosyl-L-homocysteine + H(+)</text>
        <dbReference type="Rhea" id="RHEA:15197"/>
        <dbReference type="Rhea" id="RHEA-COMP:12418"/>
        <dbReference type="Rhea" id="RHEA-COMP:12419"/>
        <dbReference type="ChEBI" id="CHEBI:15378"/>
        <dbReference type="ChEBI" id="CHEBI:57856"/>
        <dbReference type="ChEBI" id="CHEBI:59789"/>
        <dbReference type="ChEBI" id="CHEBI:90615"/>
        <dbReference type="ChEBI" id="CHEBI:90616"/>
        <dbReference type="EC" id="2.1.1.72"/>
    </reaction>
</comment>
<keyword evidence="3 8" id="KW-0808">Transferase</keyword>
<proteinExistence type="predicted"/>
<dbReference type="Gene3D" id="3.40.50.150">
    <property type="entry name" value="Vaccinia Virus protein VP39"/>
    <property type="match status" value="1"/>
</dbReference>
<sequence length="132" mass="15130">MLRDVYVRGKYRDVILPMMVLRRLDAVLELIKQDVLQQIAREQGKTVSTHLYGQEINGETTAICKTDLLLKAEGDTADNIKDGPEHSTPWNDGFPSRKFDFMLSNLLYGKSWDTDLQRSRFPCRKRAALKAS</sequence>
<dbReference type="GO" id="GO:0008170">
    <property type="term" value="F:N-methyltransferase activity"/>
    <property type="evidence" value="ECO:0007669"/>
    <property type="project" value="InterPro"/>
</dbReference>
<dbReference type="GO" id="GO:0003677">
    <property type="term" value="F:DNA binding"/>
    <property type="evidence" value="ECO:0007669"/>
    <property type="project" value="InterPro"/>
</dbReference>
<dbReference type="GO" id="GO:0009307">
    <property type="term" value="P:DNA restriction-modification system"/>
    <property type="evidence" value="ECO:0007669"/>
    <property type="project" value="UniProtKB-KW"/>
</dbReference>
<dbReference type="InterPro" id="IPR029063">
    <property type="entry name" value="SAM-dependent_MTases_sf"/>
</dbReference>
<organism evidence="8 9">
    <name type="scientific">Candidatus Synechococcus spongiarum</name>
    <dbReference type="NCBI Taxonomy" id="431041"/>
    <lineage>
        <taxon>Bacteria</taxon>
        <taxon>Bacillati</taxon>
        <taxon>Cyanobacteriota</taxon>
        <taxon>Cyanophyceae</taxon>
        <taxon>Synechococcales</taxon>
        <taxon>Synechococcaceae</taxon>
        <taxon>Synechococcus</taxon>
    </lineage>
</organism>
<dbReference type="PANTHER" id="PTHR42933">
    <property type="entry name" value="SLR6095 PROTEIN"/>
    <property type="match status" value="1"/>
</dbReference>
<dbReference type="EMBL" id="FITM01000056">
    <property type="protein sequence ID" value="SAY38578.1"/>
    <property type="molecule type" value="Genomic_DNA"/>
</dbReference>
<dbReference type="GO" id="GO:0009007">
    <property type="term" value="F:site-specific DNA-methyltransferase (adenine-specific) activity"/>
    <property type="evidence" value="ECO:0007669"/>
    <property type="project" value="UniProtKB-EC"/>
</dbReference>
<dbReference type="SUPFAM" id="SSF53335">
    <property type="entry name" value="S-adenosyl-L-methionine-dependent methyltransferases"/>
    <property type="match status" value="1"/>
</dbReference>
<dbReference type="PANTHER" id="PTHR42933:SF3">
    <property type="entry name" value="TYPE I RESTRICTION ENZYME MJAVIII METHYLASE SUBUNIT"/>
    <property type="match status" value="1"/>
</dbReference>
<dbReference type="AlphaFoldDB" id="A0A171DFP6"/>
<keyword evidence="5" id="KW-0680">Restriction system</keyword>
<evidence type="ECO:0000256" key="6">
    <source>
        <dbReference type="ARBA" id="ARBA00047942"/>
    </source>
</evidence>
<evidence type="ECO:0000313" key="9">
    <source>
        <dbReference type="Proteomes" id="UP000182631"/>
    </source>
</evidence>
<evidence type="ECO:0000256" key="3">
    <source>
        <dbReference type="ARBA" id="ARBA00022679"/>
    </source>
</evidence>
<dbReference type="InterPro" id="IPR051537">
    <property type="entry name" value="DNA_Adenine_Mtase"/>
</dbReference>
<dbReference type="Proteomes" id="UP000182631">
    <property type="component" value="Unassembled WGS sequence"/>
</dbReference>
<evidence type="ECO:0000256" key="2">
    <source>
        <dbReference type="ARBA" id="ARBA00022603"/>
    </source>
</evidence>
<evidence type="ECO:0000313" key="8">
    <source>
        <dbReference type="EMBL" id="SAY38578.1"/>
    </source>
</evidence>
<keyword evidence="4" id="KW-0949">S-adenosyl-L-methionine</keyword>
<dbReference type="Pfam" id="PF02384">
    <property type="entry name" value="N6_Mtase"/>
    <property type="match status" value="1"/>
</dbReference>
<dbReference type="InterPro" id="IPR003356">
    <property type="entry name" value="DNA_methylase_A-5"/>
</dbReference>
<evidence type="ECO:0000256" key="1">
    <source>
        <dbReference type="ARBA" id="ARBA00011900"/>
    </source>
</evidence>
<dbReference type="EC" id="2.1.1.72" evidence="1"/>
<protein>
    <recommendedName>
        <fullName evidence="1">site-specific DNA-methyltransferase (adenine-specific)</fullName>
        <ecNumber evidence="1">2.1.1.72</ecNumber>
    </recommendedName>
</protein>
<accession>A0A171DFP6</accession>
<evidence type="ECO:0000259" key="7">
    <source>
        <dbReference type="Pfam" id="PF02384"/>
    </source>
</evidence>
<evidence type="ECO:0000256" key="4">
    <source>
        <dbReference type="ARBA" id="ARBA00022691"/>
    </source>
</evidence>
<evidence type="ECO:0000256" key="5">
    <source>
        <dbReference type="ARBA" id="ARBA00022747"/>
    </source>
</evidence>
<reference evidence="9" key="1">
    <citation type="submission" date="2016-02" db="EMBL/GenBank/DDBJ databases">
        <authorList>
            <person name="liu f."/>
        </authorList>
    </citation>
    <scope>NUCLEOTIDE SEQUENCE [LARGE SCALE GENOMIC DNA]</scope>
</reference>